<keyword evidence="3" id="KW-0863">Zinc-finger</keyword>
<evidence type="ECO:0000259" key="7">
    <source>
        <dbReference type="Pfam" id="PF24883"/>
    </source>
</evidence>
<dbReference type="Pfam" id="PF23239">
    <property type="entry name" value="DUF7069"/>
    <property type="match status" value="1"/>
</dbReference>
<feature type="domain" description="DUF7069" evidence="6">
    <location>
        <begin position="473"/>
        <end position="541"/>
    </location>
</feature>
<dbReference type="PROSITE" id="PS50088">
    <property type="entry name" value="ANK_REPEAT"/>
    <property type="match status" value="3"/>
</dbReference>
<dbReference type="PANTHER" id="PTHR46082:SF11">
    <property type="entry name" value="AAA+ ATPASE DOMAIN-CONTAINING PROTEIN-RELATED"/>
    <property type="match status" value="1"/>
</dbReference>
<gene>
    <name evidence="8" type="ORF">BKA59DRAFT_504533</name>
</gene>
<dbReference type="InterPro" id="IPR055497">
    <property type="entry name" value="DUF7069"/>
</dbReference>
<keyword evidence="9" id="KW-1185">Reference proteome</keyword>
<evidence type="ECO:0000256" key="5">
    <source>
        <dbReference type="PROSITE-ProRule" id="PRU00023"/>
    </source>
</evidence>
<dbReference type="SUPFAM" id="SSF48403">
    <property type="entry name" value="Ankyrin repeat"/>
    <property type="match status" value="1"/>
</dbReference>
<dbReference type="GO" id="GO:0008270">
    <property type="term" value="F:zinc ion binding"/>
    <property type="evidence" value="ECO:0007669"/>
    <property type="project" value="UniProtKB-KW"/>
</dbReference>
<evidence type="ECO:0000256" key="3">
    <source>
        <dbReference type="ARBA" id="ARBA00022771"/>
    </source>
</evidence>
<feature type="domain" description="Nephrocystin 3-like N-terminal" evidence="7">
    <location>
        <begin position="307"/>
        <end position="451"/>
    </location>
</feature>
<evidence type="ECO:0000313" key="8">
    <source>
        <dbReference type="EMBL" id="KAH7230919.1"/>
    </source>
</evidence>
<dbReference type="OrthoDB" id="163438at2759"/>
<dbReference type="InterPro" id="IPR053137">
    <property type="entry name" value="NLR-like"/>
</dbReference>
<keyword evidence="5" id="KW-0040">ANK repeat</keyword>
<dbReference type="AlphaFoldDB" id="A0A8K0RJI1"/>
<dbReference type="InterPro" id="IPR036770">
    <property type="entry name" value="Ankyrin_rpt-contain_sf"/>
</dbReference>
<dbReference type="InterPro" id="IPR056884">
    <property type="entry name" value="NPHP3-like_N"/>
</dbReference>
<dbReference type="Gene3D" id="3.30.60.90">
    <property type="match status" value="1"/>
</dbReference>
<evidence type="ECO:0000256" key="2">
    <source>
        <dbReference type="ARBA" id="ARBA00022737"/>
    </source>
</evidence>
<dbReference type="GO" id="GO:0003824">
    <property type="term" value="F:catalytic activity"/>
    <property type="evidence" value="ECO:0007669"/>
    <property type="project" value="InterPro"/>
</dbReference>
<dbReference type="EMBL" id="JAGPXF010000009">
    <property type="protein sequence ID" value="KAH7230919.1"/>
    <property type="molecule type" value="Genomic_DNA"/>
</dbReference>
<sequence length="947" mass="107469">MMYSFPNIRFGLMVGIAGGAPGKHDIRLGDIVIGCAGNGKGGVFGYDFGKATQGQGFQETGFLNQPPPLLRTTVSGLKTRYERKGHQLSKTVDMILEKNPRLRRKYKQPESGTDNLFKSEVTHDLNCGAICSDDTSNFVSRPERTEDEDNPAIHYGLVALADRLMKDALARDRLSEEKEVLCFEMEAAGLMNHFPCLVIRGICDYSDSHKNKEWQGYAAMLAAAYAKDLLCQIVPNRVEVKRKISDILSGCQEIAQEHRDVSKEHHLANERLSEEQQRCHQLFRLTIGSKDTTYEWYKDRVEERIEGTCMWLLKHDHFQTWLNQESGPLLISADPGCGKSVLAKYLIDHGLPRSTTICYFFFKDQDQNTIRQALCALLHQLFSLKPLLIEHAMPQFRKDGQCLINSTESLWKILRNAIRDSQSGPVIIVLDALDECGESEFADLMRNILSKFRILLDAFPSIHIPGEEELKTISQEVNHVITHRIKELARKKRFSTQIRSHLEKRLQETTHRTYLWVYLIFDYLENHGFKKTEKGVESAVATLPKGINEAYEQILNKANKDPMVRKVLSIILAASRPLTVSEMNVAVNIDDEFEFIDDLDLEDDEDFKTRLRSCVYFIHQTAREFLLADLVSPTPVSSELHWLHSITTRDAHAILAKLCVLYLNFFNSNVTLLTDIDGEASYDAGKFPLLDYSAETWGTHFREAGFMDDDSISYSVWFRIYWKTSGKMTTKCFTDLMIGSYYGHYVIVKLLLDKGAEVEAKDSKYGHTPLSLAAENGYEAVVKLLLDKGNARIEDSIGRTPLYFAAKNGHDTVAMALIRHYSINLDQEDDYGSTPLSVADRFGRTSWYWAKRCRNFEIQQLLLDYAEKRGIAVCENDGEVIEESFISNDGTSIFCDVCTLSIPEDVVFYHCEVCNGGDFDICPGCYQIGGRCLGDGHELAQKNNIKE</sequence>
<dbReference type="Pfam" id="PF12796">
    <property type="entry name" value="Ank_2"/>
    <property type="match status" value="2"/>
</dbReference>
<proteinExistence type="predicted"/>
<keyword evidence="4" id="KW-0862">Zinc</keyword>
<feature type="repeat" description="ANK" evidence="5">
    <location>
        <begin position="797"/>
        <end position="830"/>
    </location>
</feature>
<dbReference type="SUPFAM" id="SSF53167">
    <property type="entry name" value="Purine and uridine phosphorylases"/>
    <property type="match status" value="1"/>
</dbReference>
<dbReference type="Proteomes" id="UP000813427">
    <property type="component" value="Unassembled WGS sequence"/>
</dbReference>
<dbReference type="Gene3D" id="3.40.50.1580">
    <property type="entry name" value="Nucleoside phosphorylase domain"/>
    <property type="match status" value="1"/>
</dbReference>
<dbReference type="PANTHER" id="PTHR46082">
    <property type="entry name" value="ATP/GTP-BINDING PROTEIN-RELATED"/>
    <property type="match status" value="1"/>
</dbReference>
<reference evidence="8" key="1">
    <citation type="journal article" date="2021" name="Nat. Commun.">
        <title>Genetic determinants of endophytism in the Arabidopsis root mycobiome.</title>
        <authorList>
            <person name="Mesny F."/>
            <person name="Miyauchi S."/>
            <person name="Thiergart T."/>
            <person name="Pickel B."/>
            <person name="Atanasova L."/>
            <person name="Karlsson M."/>
            <person name="Huettel B."/>
            <person name="Barry K.W."/>
            <person name="Haridas S."/>
            <person name="Chen C."/>
            <person name="Bauer D."/>
            <person name="Andreopoulos W."/>
            <person name="Pangilinan J."/>
            <person name="LaButti K."/>
            <person name="Riley R."/>
            <person name="Lipzen A."/>
            <person name="Clum A."/>
            <person name="Drula E."/>
            <person name="Henrissat B."/>
            <person name="Kohler A."/>
            <person name="Grigoriev I.V."/>
            <person name="Martin F.M."/>
            <person name="Hacquard S."/>
        </authorList>
    </citation>
    <scope>NUCLEOTIDE SEQUENCE</scope>
    <source>
        <strain evidence="8">MPI-SDFR-AT-0068</strain>
    </source>
</reference>
<dbReference type="PROSITE" id="PS50297">
    <property type="entry name" value="ANK_REP_REGION"/>
    <property type="match status" value="1"/>
</dbReference>
<dbReference type="Pfam" id="PF24883">
    <property type="entry name" value="NPHP3_N"/>
    <property type="match status" value="1"/>
</dbReference>
<name>A0A8K0RJI1_9HYPO</name>
<keyword evidence="2" id="KW-0677">Repeat</keyword>
<dbReference type="InterPro" id="IPR035994">
    <property type="entry name" value="Nucleoside_phosphorylase_sf"/>
</dbReference>
<dbReference type="GO" id="GO:0009116">
    <property type="term" value="P:nucleoside metabolic process"/>
    <property type="evidence" value="ECO:0007669"/>
    <property type="project" value="InterPro"/>
</dbReference>
<keyword evidence="1" id="KW-0479">Metal-binding</keyword>
<feature type="repeat" description="ANK" evidence="5">
    <location>
        <begin position="731"/>
        <end position="763"/>
    </location>
</feature>
<evidence type="ECO:0000256" key="1">
    <source>
        <dbReference type="ARBA" id="ARBA00022723"/>
    </source>
</evidence>
<evidence type="ECO:0008006" key="10">
    <source>
        <dbReference type="Google" id="ProtNLM"/>
    </source>
</evidence>
<comment type="caution">
    <text evidence="8">The sequence shown here is derived from an EMBL/GenBank/DDBJ whole genome shotgun (WGS) entry which is preliminary data.</text>
</comment>
<dbReference type="Gene3D" id="3.40.50.300">
    <property type="entry name" value="P-loop containing nucleotide triphosphate hydrolases"/>
    <property type="match status" value="1"/>
</dbReference>
<feature type="repeat" description="ANK" evidence="5">
    <location>
        <begin position="765"/>
        <end position="789"/>
    </location>
</feature>
<evidence type="ECO:0000256" key="4">
    <source>
        <dbReference type="ARBA" id="ARBA00022833"/>
    </source>
</evidence>
<protein>
    <recommendedName>
        <fullName evidence="10">Ankyrin</fullName>
    </recommendedName>
</protein>
<dbReference type="Gene3D" id="1.25.40.20">
    <property type="entry name" value="Ankyrin repeat-containing domain"/>
    <property type="match status" value="2"/>
</dbReference>
<dbReference type="SUPFAM" id="SSF52540">
    <property type="entry name" value="P-loop containing nucleoside triphosphate hydrolases"/>
    <property type="match status" value="1"/>
</dbReference>
<accession>A0A8K0RJI1</accession>
<organism evidence="8 9">
    <name type="scientific">Fusarium tricinctum</name>
    <dbReference type="NCBI Taxonomy" id="61284"/>
    <lineage>
        <taxon>Eukaryota</taxon>
        <taxon>Fungi</taxon>
        <taxon>Dikarya</taxon>
        <taxon>Ascomycota</taxon>
        <taxon>Pezizomycotina</taxon>
        <taxon>Sordariomycetes</taxon>
        <taxon>Hypocreomycetidae</taxon>
        <taxon>Hypocreales</taxon>
        <taxon>Nectriaceae</taxon>
        <taxon>Fusarium</taxon>
        <taxon>Fusarium tricinctum species complex</taxon>
    </lineage>
</organism>
<evidence type="ECO:0000259" key="6">
    <source>
        <dbReference type="Pfam" id="PF23239"/>
    </source>
</evidence>
<dbReference type="InterPro" id="IPR027417">
    <property type="entry name" value="P-loop_NTPase"/>
</dbReference>
<evidence type="ECO:0000313" key="9">
    <source>
        <dbReference type="Proteomes" id="UP000813427"/>
    </source>
</evidence>
<dbReference type="InterPro" id="IPR002110">
    <property type="entry name" value="Ankyrin_rpt"/>
</dbReference>
<dbReference type="InterPro" id="IPR043145">
    <property type="entry name" value="Znf_ZZ_sf"/>
</dbReference>
<dbReference type="SMART" id="SM00248">
    <property type="entry name" value="ANK"/>
    <property type="match status" value="4"/>
</dbReference>